<organism evidence="3 4">
    <name type="scientific">Pararobbsia silviterrae</name>
    <dbReference type="NCBI Taxonomy" id="1792498"/>
    <lineage>
        <taxon>Bacteria</taxon>
        <taxon>Pseudomonadati</taxon>
        <taxon>Pseudomonadota</taxon>
        <taxon>Betaproteobacteria</taxon>
        <taxon>Burkholderiales</taxon>
        <taxon>Burkholderiaceae</taxon>
        <taxon>Pararobbsia</taxon>
    </lineage>
</organism>
<feature type="transmembrane region" description="Helical" evidence="1">
    <location>
        <begin position="80"/>
        <end position="102"/>
    </location>
</feature>
<proteinExistence type="predicted"/>
<comment type="caution">
    <text evidence="3">The sequence shown here is derived from an EMBL/GenBank/DDBJ whole genome shotgun (WGS) entry which is preliminary data.</text>
</comment>
<evidence type="ECO:0000256" key="2">
    <source>
        <dbReference type="SAM" id="SignalP"/>
    </source>
</evidence>
<reference evidence="3 4" key="1">
    <citation type="submission" date="2018-10" db="EMBL/GenBank/DDBJ databases">
        <title>Robbsia sp. DHC34, isolated from soil.</title>
        <authorList>
            <person name="Gao Z.-H."/>
            <person name="Qiu L.-H."/>
        </authorList>
    </citation>
    <scope>NUCLEOTIDE SEQUENCE [LARGE SCALE GENOMIC DNA]</scope>
    <source>
        <strain evidence="3 4">DHC34</strain>
    </source>
</reference>
<feature type="signal peptide" evidence="2">
    <location>
        <begin position="1"/>
        <end position="28"/>
    </location>
</feature>
<dbReference type="InterPro" id="IPR011223">
    <property type="entry name" value="UCP028770"/>
</dbReference>
<keyword evidence="1" id="KW-0812">Transmembrane</keyword>
<dbReference type="EMBL" id="RBZU01000001">
    <property type="protein sequence ID" value="RKP59440.1"/>
    <property type="molecule type" value="Genomic_DNA"/>
</dbReference>
<keyword evidence="4" id="KW-1185">Reference proteome</keyword>
<dbReference type="Proteomes" id="UP000270342">
    <property type="component" value="Unassembled WGS sequence"/>
</dbReference>
<keyword evidence="1" id="KW-1133">Transmembrane helix</keyword>
<dbReference type="AlphaFoldDB" id="A0A494YCD0"/>
<dbReference type="OrthoDB" id="5522885at2"/>
<evidence type="ECO:0000313" key="4">
    <source>
        <dbReference type="Proteomes" id="UP000270342"/>
    </source>
</evidence>
<dbReference type="Pfam" id="PF11742">
    <property type="entry name" value="DUF3302"/>
    <property type="match status" value="1"/>
</dbReference>
<feature type="transmembrane region" description="Helical" evidence="1">
    <location>
        <begin position="38"/>
        <end position="59"/>
    </location>
</feature>
<accession>A0A494YCD0</accession>
<sequence>MYSDLPIFRALRRAACAGALAAPLVAHAAPAHAFEDSLANVISWVAVTVMPVVALYLFWKIHVLPEVVAEKRHHPQAEAIKVLCLLSLAFGGLLWPLAWLWAYMKPIELPVVLRKRARDAAQAPLSVDLRNDGEA</sequence>
<feature type="chain" id="PRO_5019842821" evidence="2">
    <location>
        <begin position="29"/>
        <end position="135"/>
    </location>
</feature>
<evidence type="ECO:0000313" key="3">
    <source>
        <dbReference type="EMBL" id="RKP59440.1"/>
    </source>
</evidence>
<keyword evidence="1" id="KW-0472">Membrane</keyword>
<gene>
    <name evidence="3" type="ORF">D7S86_04855</name>
</gene>
<name>A0A494YCD0_9BURK</name>
<evidence type="ECO:0000256" key="1">
    <source>
        <dbReference type="SAM" id="Phobius"/>
    </source>
</evidence>
<keyword evidence="2" id="KW-0732">Signal</keyword>
<protein>
    <submittedName>
        <fullName evidence="3">DUF3302 domain-containing protein</fullName>
    </submittedName>
</protein>